<dbReference type="eggNOG" id="KOG2938">
    <property type="taxonomic scope" value="Eukaryota"/>
</dbReference>
<gene>
    <name evidence="6" type="ORF">THAOC_16739</name>
</gene>
<dbReference type="PANTHER" id="PTHR12304:SF46">
    <property type="entry name" value="INOSINE-ADENOSINE-GUANOSINE-NUCLEOSIDE HYDROLASE"/>
    <property type="match status" value="1"/>
</dbReference>
<evidence type="ECO:0000256" key="4">
    <source>
        <dbReference type="SAM" id="Phobius"/>
    </source>
</evidence>
<dbReference type="GO" id="GO:0006152">
    <property type="term" value="P:purine nucleoside catabolic process"/>
    <property type="evidence" value="ECO:0007669"/>
    <property type="project" value="TreeGrafter"/>
</dbReference>
<dbReference type="OMA" id="TENERPH"/>
<dbReference type="GO" id="GO:0005829">
    <property type="term" value="C:cytosol"/>
    <property type="evidence" value="ECO:0007669"/>
    <property type="project" value="TreeGrafter"/>
</dbReference>
<evidence type="ECO:0000313" key="6">
    <source>
        <dbReference type="EMBL" id="EJK62640.1"/>
    </source>
</evidence>
<comment type="caution">
    <text evidence="6">The sequence shown here is derived from an EMBL/GenBank/DDBJ whole genome shotgun (WGS) entry which is preliminary data.</text>
</comment>
<evidence type="ECO:0000313" key="7">
    <source>
        <dbReference type="Proteomes" id="UP000266841"/>
    </source>
</evidence>
<name>K0SBG7_THAOC</name>
<proteinExistence type="inferred from homology"/>
<organism evidence="6 7">
    <name type="scientific">Thalassiosira oceanica</name>
    <name type="common">Marine diatom</name>
    <dbReference type="NCBI Taxonomy" id="159749"/>
    <lineage>
        <taxon>Eukaryota</taxon>
        <taxon>Sar</taxon>
        <taxon>Stramenopiles</taxon>
        <taxon>Ochrophyta</taxon>
        <taxon>Bacillariophyta</taxon>
        <taxon>Coscinodiscophyceae</taxon>
        <taxon>Thalassiosirophycidae</taxon>
        <taxon>Thalassiosirales</taxon>
        <taxon>Thalassiosiraceae</taxon>
        <taxon>Thalassiosira</taxon>
    </lineage>
</organism>
<reference evidence="6 7" key="1">
    <citation type="journal article" date="2012" name="Genome Biol.">
        <title>Genome and low-iron response of an oceanic diatom adapted to chronic iron limitation.</title>
        <authorList>
            <person name="Lommer M."/>
            <person name="Specht M."/>
            <person name="Roy A.S."/>
            <person name="Kraemer L."/>
            <person name="Andreson R."/>
            <person name="Gutowska M.A."/>
            <person name="Wolf J."/>
            <person name="Bergner S.V."/>
            <person name="Schilhabel M.B."/>
            <person name="Klostermeier U.C."/>
            <person name="Beiko R.G."/>
            <person name="Rosenstiel P."/>
            <person name="Hippler M."/>
            <person name="Laroche J."/>
        </authorList>
    </citation>
    <scope>NUCLEOTIDE SEQUENCE [LARGE SCALE GENOMIC DNA]</scope>
    <source>
        <strain evidence="6 7">CCMP1005</strain>
    </source>
</reference>
<dbReference type="EMBL" id="AGNL01018725">
    <property type="protein sequence ID" value="EJK62640.1"/>
    <property type="molecule type" value="Genomic_DNA"/>
</dbReference>
<dbReference type="OrthoDB" id="432381at2759"/>
<keyword evidence="4" id="KW-0812">Transmembrane</keyword>
<dbReference type="InterPro" id="IPR023186">
    <property type="entry name" value="IUNH"/>
</dbReference>
<dbReference type="Gene3D" id="3.90.245.10">
    <property type="entry name" value="Ribonucleoside hydrolase-like"/>
    <property type="match status" value="1"/>
</dbReference>
<protein>
    <recommendedName>
        <fullName evidence="5">Inosine/uridine-preferring nucleoside hydrolase domain-containing protein</fullName>
    </recommendedName>
</protein>
<evidence type="ECO:0000256" key="1">
    <source>
        <dbReference type="ARBA" id="ARBA00009176"/>
    </source>
</evidence>
<evidence type="ECO:0000256" key="3">
    <source>
        <dbReference type="ARBA" id="ARBA00023295"/>
    </source>
</evidence>
<dbReference type="SUPFAM" id="SSF53590">
    <property type="entry name" value="Nucleoside hydrolase"/>
    <property type="match status" value="1"/>
</dbReference>
<keyword evidence="4" id="KW-0472">Membrane</keyword>
<keyword evidence="4" id="KW-1133">Transmembrane helix</keyword>
<evidence type="ECO:0000256" key="2">
    <source>
        <dbReference type="ARBA" id="ARBA00022801"/>
    </source>
</evidence>
<dbReference type="InterPro" id="IPR001910">
    <property type="entry name" value="Inosine/uridine_hydrolase_dom"/>
</dbReference>
<keyword evidence="3" id="KW-0326">Glycosidase</keyword>
<sequence>MAASLWIDTDPSGLVWTGLDCDDDLALLAALALHGRGAIELDSVSICGGNAPLRHTWDDAARLWEFVGWKRTEPSSQAHEDGRGIFKPTMGRGWNEMQPGVSLLRLYHRLFGDDPVTTRGGAGDSTADAEHALSLYLRSSSDDDHIGANQTSRPRRRNVLMLGPPTNLARALSRMSEKTQLDVTEHAHIFLMGGELTNSTLDLNFRSDRRSARQIIQADVPKTIIPIQTCAQVAITSEHLESFGCSAESDLAVCALMSKMRQQVTLMPLFVNPSVKERLPPGGRWTASPGIDRGFVPWDLVALLAVSHPHEFSEWEYHRVSFPECAGGEPCDGTMRSLEDIGPAFGGSDWRGVVRVPHKVRNETRLVELMLDLVGNITTENERPHMSWGYIGDLKGIGIATLSFLYISFRLRRLNR</sequence>
<dbReference type="AlphaFoldDB" id="K0SBG7"/>
<dbReference type="Proteomes" id="UP000266841">
    <property type="component" value="Unassembled WGS sequence"/>
</dbReference>
<keyword evidence="2" id="KW-0378">Hydrolase</keyword>
<dbReference type="Pfam" id="PF01156">
    <property type="entry name" value="IU_nuc_hydro"/>
    <property type="match status" value="1"/>
</dbReference>
<accession>K0SBG7</accession>
<evidence type="ECO:0000259" key="5">
    <source>
        <dbReference type="Pfam" id="PF01156"/>
    </source>
</evidence>
<feature type="domain" description="Inosine/uridine-preferring nucleoside hydrolase" evidence="5">
    <location>
        <begin position="5"/>
        <end position="335"/>
    </location>
</feature>
<dbReference type="GO" id="GO:0008477">
    <property type="term" value="F:purine nucleosidase activity"/>
    <property type="evidence" value="ECO:0007669"/>
    <property type="project" value="TreeGrafter"/>
</dbReference>
<dbReference type="PANTHER" id="PTHR12304">
    <property type="entry name" value="INOSINE-URIDINE PREFERRING NUCLEOSIDE HYDROLASE"/>
    <property type="match status" value="1"/>
</dbReference>
<dbReference type="InterPro" id="IPR036452">
    <property type="entry name" value="Ribo_hydro-like"/>
</dbReference>
<comment type="similarity">
    <text evidence="1">Belongs to the IUNH family.</text>
</comment>
<feature type="transmembrane region" description="Helical" evidence="4">
    <location>
        <begin position="388"/>
        <end position="409"/>
    </location>
</feature>
<keyword evidence="7" id="KW-1185">Reference proteome</keyword>